<dbReference type="SUPFAM" id="SSF51905">
    <property type="entry name" value="FAD/NAD(P)-binding domain"/>
    <property type="match status" value="2"/>
</dbReference>
<dbReference type="SUPFAM" id="SSF48403">
    <property type="entry name" value="Ankyrin repeat"/>
    <property type="match status" value="1"/>
</dbReference>
<comment type="similarity">
    <text evidence="1">Belongs to the Rab GDI family.</text>
</comment>
<dbReference type="OrthoDB" id="1892624at2759"/>
<dbReference type="Gene3D" id="3.50.50.60">
    <property type="entry name" value="FAD/NAD(P)-binding domain"/>
    <property type="match status" value="1"/>
</dbReference>
<dbReference type="FunFam" id="3.50.50.60:FF:000587">
    <property type="entry name" value="Guanosine nucleotide diphosphate dissociation inhibitor"/>
    <property type="match status" value="1"/>
</dbReference>
<protein>
    <recommendedName>
        <fullName evidence="4">Guanosine nucleotide diphosphate dissociation inhibitor</fullName>
    </recommendedName>
</protein>
<dbReference type="GO" id="GO:0015031">
    <property type="term" value="P:protein transport"/>
    <property type="evidence" value="ECO:0007669"/>
    <property type="project" value="InterPro"/>
</dbReference>
<dbReference type="Gene3D" id="1.10.405.10">
    <property type="entry name" value="Guanine Nucleotide Dissociation Inhibitor, domain 1"/>
    <property type="match status" value="1"/>
</dbReference>
<comment type="caution">
    <text evidence="2">The sequence shown here is derived from an EMBL/GenBank/DDBJ whole genome shotgun (WGS) entry which is preliminary data.</text>
</comment>
<dbReference type="InterPro" id="IPR044956">
    <property type="entry name" value="SKIP35"/>
</dbReference>
<dbReference type="InterPro" id="IPR000806">
    <property type="entry name" value="RabGDI"/>
</dbReference>
<dbReference type="GO" id="GO:0007264">
    <property type="term" value="P:small GTPase-mediated signal transduction"/>
    <property type="evidence" value="ECO:0007669"/>
    <property type="project" value="InterPro"/>
</dbReference>
<sequence>MDEEYDVVVLGTGLKECILSGLLSVDGLKVLHMDRNDYYGGESTSLNLIQLWKKFRGSDKPPAHLGSSRDYNVDMIPKYIMANGALVRVLIHTDVTKYLYFKAVDGSFVYNKGKVHKVPATDMEALKSPLMGIFEKRRARKFFIYVQDYIENDPKTHEGMDLTRVTTKELIAKYGLDDNTVDFIGHALALHRDDRYLNEPALDTVKRMKLYAESLARFQGGSPYIYPLYGLGELPQAFARLSAVYGGTYMLNKPECKVEFDEEGKVCGVTSEGETAKCKKVVCDPSYLPNKVRKVGKVARAICIMSHPIPNTNDSHSVQVILPQKQLGRRSDMYLFCCSYSHNVAPKGKFIAFVSTEAETDQPEIELKPGLDLLGPVDEIFYDIYDRYEPVNEPSLDNCFISTSYDATTHFESTVIDVLNMYSMITGKVLDLNVDLSAASAAEDSENCFLLKGARFLARIVAVSCFKFQGIVYLYGCKRVWRCVFVVQAIGVLFSDKRWWKMDKKKVVAAVEDEDALFMLGNHTNHEDVAQPDDEMETDETTIDLMDNENMIYKSGNGDENVVFSREAPLVIKDRGSCTCNDGCKPKSSLLTLDSGAINIEKCAQEKKLSRQDRIELGRLYQGAVSSHDWELAESLVSLADPQTLNDALCISLDSIWFLSTHQELDGITGLIKTIISNGASDFTRAALRTSFFASCVSACQSRTMSLADTVSVMAQRLHERLQECNGDEVLKAEAGAKVQKFTEWALKCIGFHSRCQGNKDRVNLNSAVQVQLQLSAFKTFLDLAGNHLTGKDFTEAFDAACFPLTLFSSAFDPGWASGMSATAVQGLLAMLVEGGADNVNQCFLEASRFGSTELVRILLQIAQRNSLDVDVDLALGFASHYGKIGTMECLVEEGNAMAFLGPLMRAAERGCMQVVQWFVKRGCRDMELCLALTAATSSSQVAIAAYLLPHVPQHVLAALSIEILKAAGERSGGSLDGVAFLLQSNFLGDPLATYAVADTISRSDDDTVAPELRDFLHEQWSEAAFINGLNQGQVHYYNLISILKWGRSPICLTDLPGPLRVAIAYLPLYRECVKAGGCLLSQQLRGQLVEAAKRLGGVEAAVGQGQELLAVLEQHLPPFLLHA</sequence>
<reference evidence="2 3" key="1">
    <citation type="submission" date="2019-05" db="EMBL/GenBank/DDBJ databases">
        <title>Mikania micrantha, genome provides insights into the molecular mechanism of rapid growth.</title>
        <authorList>
            <person name="Liu B."/>
        </authorList>
    </citation>
    <scope>NUCLEOTIDE SEQUENCE [LARGE SCALE GENOMIC DNA]</scope>
    <source>
        <strain evidence="2">NLD-2019</strain>
        <tissue evidence="2">Leaf</tissue>
    </source>
</reference>
<keyword evidence="3" id="KW-1185">Reference proteome</keyword>
<dbReference type="EMBL" id="SZYD01000007">
    <property type="protein sequence ID" value="KAD5802279.1"/>
    <property type="molecule type" value="Genomic_DNA"/>
</dbReference>
<dbReference type="InterPro" id="IPR036188">
    <property type="entry name" value="FAD/NAD-bd_sf"/>
</dbReference>
<dbReference type="InterPro" id="IPR036770">
    <property type="entry name" value="Ankyrin_rpt-contain_sf"/>
</dbReference>
<proteinExistence type="inferred from homology"/>
<evidence type="ECO:0000313" key="3">
    <source>
        <dbReference type="Proteomes" id="UP000326396"/>
    </source>
</evidence>
<evidence type="ECO:0008006" key="4">
    <source>
        <dbReference type="Google" id="ProtNLM"/>
    </source>
</evidence>
<evidence type="ECO:0000256" key="1">
    <source>
        <dbReference type="ARBA" id="ARBA00005593"/>
    </source>
</evidence>
<dbReference type="FunFam" id="3.30.519.10:FF:000015">
    <property type="entry name" value="Guanosine nucleotide diphosphate dissociation inhibitor"/>
    <property type="match status" value="1"/>
</dbReference>
<dbReference type="AlphaFoldDB" id="A0A5N6NZ63"/>
<dbReference type="SUPFAM" id="SSF54373">
    <property type="entry name" value="FAD-linked reductases, C-terminal domain"/>
    <property type="match status" value="1"/>
</dbReference>
<dbReference type="Proteomes" id="UP000326396">
    <property type="component" value="Linkage Group LG15"/>
</dbReference>
<organism evidence="2 3">
    <name type="scientific">Mikania micrantha</name>
    <name type="common">bitter vine</name>
    <dbReference type="NCBI Taxonomy" id="192012"/>
    <lineage>
        <taxon>Eukaryota</taxon>
        <taxon>Viridiplantae</taxon>
        <taxon>Streptophyta</taxon>
        <taxon>Embryophyta</taxon>
        <taxon>Tracheophyta</taxon>
        <taxon>Spermatophyta</taxon>
        <taxon>Magnoliopsida</taxon>
        <taxon>eudicotyledons</taxon>
        <taxon>Gunneridae</taxon>
        <taxon>Pentapetalae</taxon>
        <taxon>asterids</taxon>
        <taxon>campanulids</taxon>
        <taxon>Asterales</taxon>
        <taxon>Asteraceae</taxon>
        <taxon>Asteroideae</taxon>
        <taxon>Heliantheae alliance</taxon>
        <taxon>Eupatorieae</taxon>
        <taxon>Mikania</taxon>
    </lineage>
</organism>
<gene>
    <name evidence="2" type="ORF">E3N88_13639</name>
</gene>
<dbReference type="GO" id="GO:0005093">
    <property type="term" value="F:Rab GDP-dissociation inhibitor activity"/>
    <property type="evidence" value="ECO:0007669"/>
    <property type="project" value="InterPro"/>
</dbReference>
<dbReference type="InterPro" id="IPR018203">
    <property type="entry name" value="GDP_dissociation_inhibitor"/>
</dbReference>
<dbReference type="PRINTS" id="PR00891">
    <property type="entry name" value="RABGDIREP"/>
</dbReference>
<dbReference type="Gene3D" id="1.25.40.20">
    <property type="entry name" value="Ankyrin repeat-containing domain"/>
    <property type="match status" value="1"/>
</dbReference>
<dbReference type="PANTHER" id="PTHR36024">
    <property type="entry name" value="ANKYRIN REPEAT PROTEIN SKIP35"/>
    <property type="match status" value="1"/>
</dbReference>
<name>A0A5N6NZ63_9ASTR</name>
<dbReference type="PANTHER" id="PTHR36024:SF1">
    <property type="entry name" value="OS11G0246900 PROTEIN"/>
    <property type="match status" value="1"/>
</dbReference>
<dbReference type="Pfam" id="PF00996">
    <property type="entry name" value="GDI"/>
    <property type="match status" value="1"/>
</dbReference>
<accession>A0A5N6NZ63</accession>
<dbReference type="Gene3D" id="3.30.519.10">
    <property type="entry name" value="Guanine Nucleotide Dissociation Inhibitor, domain 2"/>
    <property type="match status" value="1"/>
</dbReference>
<dbReference type="PRINTS" id="PR00892">
    <property type="entry name" value="RABGDI"/>
</dbReference>
<evidence type="ECO:0000313" key="2">
    <source>
        <dbReference type="EMBL" id="KAD5802279.1"/>
    </source>
</evidence>
<dbReference type="FunFam" id="1.10.405.10:FF:000010">
    <property type="entry name" value="Guanosine nucleotide diphosphate dissociation inhibitor"/>
    <property type="match status" value="1"/>
</dbReference>